<evidence type="ECO:0000259" key="2">
    <source>
        <dbReference type="Pfam" id="PF18912"/>
    </source>
</evidence>
<evidence type="ECO:0000256" key="1">
    <source>
        <dbReference type="ARBA" id="ARBA00008007"/>
    </source>
</evidence>
<feature type="domain" description="Double zinc ribbon" evidence="2">
    <location>
        <begin position="5"/>
        <end position="56"/>
    </location>
</feature>
<comment type="similarity">
    <text evidence="1">Belongs to the ComF/GntX family.</text>
</comment>
<reference evidence="3 4" key="1">
    <citation type="journal article" date="2016" name="Nat. Commun.">
        <title>Thousands of microbial genomes shed light on interconnected biogeochemical processes in an aquifer system.</title>
        <authorList>
            <person name="Anantharaman K."/>
            <person name="Brown C.T."/>
            <person name="Hug L.A."/>
            <person name="Sharon I."/>
            <person name="Castelle C.J."/>
            <person name="Probst A.J."/>
            <person name="Thomas B.C."/>
            <person name="Singh A."/>
            <person name="Wilkins M.J."/>
            <person name="Karaoz U."/>
            <person name="Brodie E.L."/>
            <person name="Williams K.H."/>
            <person name="Hubbard S.S."/>
            <person name="Banfield J.F."/>
        </authorList>
    </citation>
    <scope>NUCLEOTIDE SEQUENCE [LARGE SCALE GENOMIC DNA]</scope>
</reference>
<comment type="caution">
    <text evidence="3">The sequence shown here is derived from an EMBL/GenBank/DDBJ whole genome shotgun (WGS) entry which is preliminary data.</text>
</comment>
<gene>
    <name evidence="3" type="ORF">A2Y57_00370</name>
</gene>
<sequence>MPNLILDFLFPRKCVGCFRFGSYLCSDCQRKIKHLSNQICPECERNSIGGEIHFGCQRRYSLDGLTSAYEFASPIKEAIYQFKYKFVSDLKTTLVDLLLSAKKEDLKKDFVLVPIPLYFRKENFRGFNQVALLGKDLAEKQGLEFRGDLLKKVKDTKPQVKLKEKERKENIKGVFEVVGSVEGKNILLFDDVWTTGATIKEAGSVLKRKRAKLVWGLTLAR</sequence>
<dbReference type="InterPro" id="IPR051910">
    <property type="entry name" value="ComF/GntX_DNA_util-trans"/>
</dbReference>
<dbReference type="InterPro" id="IPR044005">
    <property type="entry name" value="DZR_2"/>
</dbReference>
<accession>A0A1G1WAG1</accession>
<protein>
    <recommendedName>
        <fullName evidence="2">Double zinc ribbon domain-containing protein</fullName>
    </recommendedName>
</protein>
<dbReference type="EMBL" id="MHCQ01000017">
    <property type="protein sequence ID" value="OGY24682.1"/>
    <property type="molecule type" value="Genomic_DNA"/>
</dbReference>
<name>A0A1G1WAG1_9BACT</name>
<dbReference type="Pfam" id="PF18912">
    <property type="entry name" value="DZR_2"/>
    <property type="match status" value="1"/>
</dbReference>
<dbReference type="SUPFAM" id="SSF53271">
    <property type="entry name" value="PRTase-like"/>
    <property type="match status" value="1"/>
</dbReference>
<organism evidence="3 4">
    <name type="scientific">Candidatus Woykebacteria bacterium RBG_13_40_7b</name>
    <dbReference type="NCBI Taxonomy" id="1802594"/>
    <lineage>
        <taxon>Bacteria</taxon>
        <taxon>Candidatus Woykeibacteriota</taxon>
    </lineage>
</organism>
<dbReference type="InterPro" id="IPR000836">
    <property type="entry name" value="PRTase_dom"/>
</dbReference>
<evidence type="ECO:0000313" key="3">
    <source>
        <dbReference type="EMBL" id="OGY24682.1"/>
    </source>
</evidence>
<proteinExistence type="inferred from homology"/>
<dbReference type="Gene3D" id="3.40.50.2020">
    <property type="match status" value="1"/>
</dbReference>
<dbReference type="InterPro" id="IPR029057">
    <property type="entry name" value="PRTase-like"/>
</dbReference>
<dbReference type="Proteomes" id="UP000177103">
    <property type="component" value="Unassembled WGS sequence"/>
</dbReference>
<dbReference type="CDD" id="cd06223">
    <property type="entry name" value="PRTases_typeI"/>
    <property type="match status" value="1"/>
</dbReference>
<dbReference type="PANTHER" id="PTHR47505:SF1">
    <property type="entry name" value="DNA UTILIZATION PROTEIN YHGH"/>
    <property type="match status" value="1"/>
</dbReference>
<dbReference type="AlphaFoldDB" id="A0A1G1WAG1"/>
<dbReference type="PANTHER" id="PTHR47505">
    <property type="entry name" value="DNA UTILIZATION PROTEIN YHGH"/>
    <property type="match status" value="1"/>
</dbReference>
<evidence type="ECO:0000313" key="4">
    <source>
        <dbReference type="Proteomes" id="UP000177103"/>
    </source>
</evidence>